<dbReference type="EMBL" id="MU004181">
    <property type="protein sequence ID" value="KAF2502377.1"/>
    <property type="molecule type" value="Genomic_DNA"/>
</dbReference>
<dbReference type="OrthoDB" id="10371028at2759"/>
<name>A0A6A6RFX5_9PEZI</name>
<reference evidence="2" key="1">
    <citation type="journal article" date="2020" name="Stud. Mycol.">
        <title>101 Dothideomycetes genomes: a test case for predicting lifestyles and emergence of pathogens.</title>
        <authorList>
            <person name="Haridas S."/>
            <person name="Albert R."/>
            <person name="Binder M."/>
            <person name="Bloem J."/>
            <person name="Labutti K."/>
            <person name="Salamov A."/>
            <person name="Andreopoulos B."/>
            <person name="Baker S."/>
            <person name="Barry K."/>
            <person name="Bills G."/>
            <person name="Bluhm B."/>
            <person name="Cannon C."/>
            <person name="Castanera R."/>
            <person name="Culley D."/>
            <person name="Daum C."/>
            <person name="Ezra D."/>
            <person name="Gonzalez J."/>
            <person name="Henrissat B."/>
            <person name="Kuo A."/>
            <person name="Liang C."/>
            <person name="Lipzen A."/>
            <person name="Lutzoni F."/>
            <person name="Magnuson J."/>
            <person name="Mondo S."/>
            <person name="Nolan M."/>
            <person name="Ohm R."/>
            <person name="Pangilinan J."/>
            <person name="Park H.-J."/>
            <person name="Ramirez L."/>
            <person name="Alfaro M."/>
            <person name="Sun H."/>
            <person name="Tritt A."/>
            <person name="Yoshinaga Y."/>
            <person name="Zwiers L.-H."/>
            <person name="Turgeon B."/>
            <person name="Goodwin S."/>
            <person name="Spatafora J."/>
            <person name="Crous P."/>
            <person name="Grigoriev I."/>
        </authorList>
    </citation>
    <scope>NUCLEOTIDE SEQUENCE</scope>
    <source>
        <strain evidence="2">CBS 269.34</strain>
    </source>
</reference>
<feature type="compositionally biased region" description="Basic residues" evidence="1">
    <location>
        <begin position="26"/>
        <end position="39"/>
    </location>
</feature>
<dbReference type="AlphaFoldDB" id="A0A6A6RFX5"/>
<gene>
    <name evidence="2" type="ORF">BU16DRAFT_6836</name>
</gene>
<protein>
    <submittedName>
        <fullName evidence="2">Uncharacterized protein</fullName>
    </submittedName>
</protein>
<evidence type="ECO:0000313" key="2">
    <source>
        <dbReference type="EMBL" id="KAF2502377.1"/>
    </source>
</evidence>
<evidence type="ECO:0000313" key="3">
    <source>
        <dbReference type="Proteomes" id="UP000799750"/>
    </source>
</evidence>
<keyword evidence="3" id="KW-1185">Reference proteome</keyword>
<accession>A0A6A6RFX5</accession>
<evidence type="ECO:0000256" key="1">
    <source>
        <dbReference type="SAM" id="MobiDB-lite"/>
    </source>
</evidence>
<dbReference type="Proteomes" id="UP000799750">
    <property type="component" value="Unassembled WGS sequence"/>
</dbReference>
<sequence length="204" mass="22761">MDPTTTNGGFAAQAPPPAFNSARPQAPKKLRNDKKRPVGRKPVNAKFISNEEVRDNIQTFVAAWNRFSEDEKTALQKVFSYNPNTLSAKTHAYVYGMPKKSLADRVTKPIVKDSAHEAEREARRAAKVEKRKTIRAQKEGAQAVAQQIQGNAQQVLATVQEPIPQESQSQQANYGFNPENFSVETVNKTTTETLDQSDIIDYED</sequence>
<proteinExistence type="predicted"/>
<feature type="region of interest" description="Disordered" evidence="1">
    <location>
        <begin position="1"/>
        <end position="42"/>
    </location>
</feature>
<organism evidence="2 3">
    <name type="scientific">Lophium mytilinum</name>
    <dbReference type="NCBI Taxonomy" id="390894"/>
    <lineage>
        <taxon>Eukaryota</taxon>
        <taxon>Fungi</taxon>
        <taxon>Dikarya</taxon>
        <taxon>Ascomycota</taxon>
        <taxon>Pezizomycotina</taxon>
        <taxon>Dothideomycetes</taxon>
        <taxon>Pleosporomycetidae</taxon>
        <taxon>Mytilinidiales</taxon>
        <taxon>Mytilinidiaceae</taxon>
        <taxon>Lophium</taxon>
    </lineage>
</organism>